<dbReference type="PIRSF" id="PIRSF017393">
    <property type="entry name" value="MTase_SAV2177"/>
    <property type="match status" value="1"/>
</dbReference>
<organism evidence="2 3">
    <name type="scientific">Frankia canadensis</name>
    <dbReference type="NCBI Taxonomy" id="1836972"/>
    <lineage>
        <taxon>Bacteria</taxon>
        <taxon>Bacillati</taxon>
        <taxon>Actinomycetota</taxon>
        <taxon>Actinomycetes</taxon>
        <taxon>Frankiales</taxon>
        <taxon>Frankiaceae</taxon>
        <taxon>Frankia</taxon>
    </lineage>
</organism>
<gene>
    <name evidence="2" type="ORF">FRACA_50077</name>
</gene>
<reference evidence="2 3" key="1">
    <citation type="submission" date="2017-06" db="EMBL/GenBank/DDBJ databases">
        <authorList>
            <person name="Kim H.J."/>
            <person name="Triplett B.A."/>
        </authorList>
    </citation>
    <scope>NUCLEOTIDE SEQUENCE [LARGE SCALE GENOMIC DNA]</scope>
    <source>
        <strain evidence="2">FRACA_ARgP5</strain>
    </source>
</reference>
<name>A0A2I2KYG0_9ACTN</name>
<evidence type="ECO:0000256" key="1">
    <source>
        <dbReference type="SAM" id="MobiDB-lite"/>
    </source>
</evidence>
<protein>
    <recommendedName>
        <fullName evidence="4">S-adenosyl methyltransferase</fullName>
    </recommendedName>
</protein>
<dbReference type="AlphaFoldDB" id="A0A2I2KYG0"/>
<dbReference type="Pfam" id="PF04672">
    <property type="entry name" value="Methyltransf_19"/>
    <property type="match status" value="1"/>
</dbReference>
<dbReference type="InterPro" id="IPR006764">
    <property type="entry name" value="SAM_dep_MeTrfase_SAV2177_type"/>
</dbReference>
<dbReference type="InterPro" id="IPR029063">
    <property type="entry name" value="SAM-dependent_MTases_sf"/>
</dbReference>
<dbReference type="Gene3D" id="3.40.50.150">
    <property type="entry name" value="Vaccinia Virus protein VP39"/>
    <property type="match status" value="1"/>
</dbReference>
<evidence type="ECO:0000313" key="3">
    <source>
        <dbReference type="Proteomes" id="UP000234331"/>
    </source>
</evidence>
<feature type="region of interest" description="Disordered" evidence="1">
    <location>
        <begin position="1"/>
        <end position="29"/>
    </location>
</feature>
<dbReference type="Proteomes" id="UP000234331">
    <property type="component" value="Unassembled WGS sequence"/>
</dbReference>
<accession>A0A2I2KYG0</accession>
<evidence type="ECO:0008006" key="4">
    <source>
        <dbReference type="Google" id="ProtNLM"/>
    </source>
</evidence>
<evidence type="ECO:0000313" key="2">
    <source>
        <dbReference type="EMBL" id="SNQ50689.1"/>
    </source>
</evidence>
<dbReference type="EMBL" id="FZMO01000445">
    <property type="protein sequence ID" value="SNQ50689.1"/>
    <property type="molecule type" value="Genomic_DNA"/>
</dbReference>
<keyword evidence="3" id="KW-1185">Reference proteome</keyword>
<proteinExistence type="predicted"/>
<dbReference type="SUPFAM" id="SSF53335">
    <property type="entry name" value="S-adenosyl-L-methionine-dependent methyltransferases"/>
    <property type="match status" value="1"/>
</dbReference>
<sequence length="285" mass="31328">MTDVDRRASGPERREERGPAGRGALDLKTDQPHTARMYDYYLGGKDHFPADREAAEAAIAAFPNARTTARQNRAFMNRTVRYLAGEAGIRQFLDIGTGIPTSPNLHEVAQEIVPEARIVYTDNDPIVLAHARALLVSTPQGRTTYVEADLRDVERILEAPQLSATLDLSRPVALSMVAIGHFIPDVGDPYGIVRRFLAALPSGSYLVLSHGTADHDPGMEQMADIYRGRGIPFRNRNKAEVERFFDGLELVDPGVVLVHYWRPDGAVGKLTDMEVGIYGGVALKP</sequence>